<protein>
    <recommendedName>
        <fullName evidence="4">ABC transporter permease</fullName>
    </recommendedName>
</protein>
<feature type="transmembrane region" description="Helical" evidence="1">
    <location>
        <begin position="220"/>
        <end position="239"/>
    </location>
</feature>
<dbReference type="EMBL" id="BMKR01000055">
    <property type="protein sequence ID" value="GGG12144.1"/>
    <property type="molecule type" value="Genomic_DNA"/>
</dbReference>
<evidence type="ECO:0000313" key="3">
    <source>
        <dbReference type="Proteomes" id="UP000637643"/>
    </source>
</evidence>
<feature type="transmembrane region" description="Helical" evidence="1">
    <location>
        <begin position="143"/>
        <end position="162"/>
    </location>
</feature>
<name>A0A917D4K0_9BACL</name>
<dbReference type="PANTHER" id="PTHR37305">
    <property type="entry name" value="INTEGRAL MEMBRANE PROTEIN-RELATED"/>
    <property type="match status" value="1"/>
</dbReference>
<accession>A0A917D4K0</accession>
<dbReference type="Proteomes" id="UP000637643">
    <property type="component" value="Unassembled WGS sequence"/>
</dbReference>
<comment type="caution">
    <text evidence="2">The sequence shown here is derived from an EMBL/GenBank/DDBJ whole genome shotgun (WGS) entry which is preliminary data.</text>
</comment>
<feature type="transmembrane region" description="Helical" evidence="1">
    <location>
        <begin position="20"/>
        <end position="40"/>
    </location>
</feature>
<sequence>MLNLMKSEQYRFVRAKSYYYTGLIYILLIAAATIGLKVVAQSDSSFPYANEQFLYMNVLSMMPVIFVLLFIFPLILMGEDRSVLKNTVAYGYSRQTIYNGKLLITLAGFILFSLVLVVVSVLIASTMVSKDEPTLAQYLSKLLNLLPIMTAGITTYFCLASIMKKNVRLVIMFQVIQFFPYFVLGYLQGRFSWAKWLRDHQPVYYLLNAYEEMTYPAWETWAVGGSYTLVFYLLGLYLFTKEEF</sequence>
<feature type="transmembrane region" description="Helical" evidence="1">
    <location>
        <begin position="169"/>
        <end position="187"/>
    </location>
</feature>
<reference evidence="2" key="1">
    <citation type="journal article" date="2014" name="Int. J. Syst. Evol. Microbiol.">
        <title>Complete genome sequence of Corynebacterium casei LMG S-19264T (=DSM 44701T), isolated from a smear-ripened cheese.</title>
        <authorList>
            <consortium name="US DOE Joint Genome Institute (JGI-PGF)"/>
            <person name="Walter F."/>
            <person name="Albersmeier A."/>
            <person name="Kalinowski J."/>
            <person name="Ruckert C."/>
        </authorList>
    </citation>
    <scope>NUCLEOTIDE SEQUENCE</scope>
    <source>
        <strain evidence="2">CGMCC 1.16134</strain>
    </source>
</reference>
<reference evidence="2" key="2">
    <citation type="submission" date="2020-09" db="EMBL/GenBank/DDBJ databases">
        <authorList>
            <person name="Sun Q."/>
            <person name="Zhou Y."/>
        </authorList>
    </citation>
    <scope>NUCLEOTIDE SEQUENCE</scope>
    <source>
        <strain evidence="2">CGMCC 1.16134</strain>
    </source>
</reference>
<gene>
    <name evidence="2" type="ORF">GCM10010912_65700</name>
</gene>
<evidence type="ECO:0000256" key="1">
    <source>
        <dbReference type="SAM" id="Phobius"/>
    </source>
</evidence>
<keyword evidence="1" id="KW-0812">Transmembrane</keyword>
<keyword evidence="1" id="KW-0472">Membrane</keyword>
<feature type="transmembrane region" description="Helical" evidence="1">
    <location>
        <begin position="102"/>
        <end position="123"/>
    </location>
</feature>
<keyword evidence="3" id="KW-1185">Reference proteome</keyword>
<evidence type="ECO:0008006" key="4">
    <source>
        <dbReference type="Google" id="ProtNLM"/>
    </source>
</evidence>
<dbReference type="PANTHER" id="PTHR37305:SF1">
    <property type="entry name" value="MEMBRANE PROTEIN"/>
    <property type="match status" value="1"/>
</dbReference>
<dbReference type="RefSeq" id="WP_189032233.1">
    <property type="nucleotide sequence ID" value="NZ_BMKR01000055.1"/>
</dbReference>
<dbReference type="AlphaFoldDB" id="A0A917D4K0"/>
<organism evidence="2 3">
    <name type="scientific">Paenibacillus albidus</name>
    <dbReference type="NCBI Taxonomy" id="2041023"/>
    <lineage>
        <taxon>Bacteria</taxon>
        <taxon>Bacillati</taxon>
        <taxon>Bacillota</taxon>
        <taxon>Bacilli</taxon>
        <taxon>Bacillales</taxon>
        <taxon>Paenibacillaceae</taxon>
        <taxon>Paenibacillus</taxon>
    </lineage>
</organism>
<feature type="transmembrane region" description="Helical" evidence="1">
    <location>
        <begin position="52"/>
        <end position="76"/>
    </location>
</feature>
<keyword evidence="1" id="KW-1133">Transmembrane helix</keyword>
<evidence type="ECO:0000313" key="2">
    <source>
        <dbReference type="EMBL" id="GGG12144.1"/>
    </source>
</evidence>
<proteinExistence type="predicted"/>